<protein>
    <submittedName>
        <fullName evidence="1">Uncharacterized protein DUF2507</fullName>
    </submittedName>
</protein>
<accession>A0A4R2BDP1</accession>
<dbReference type="RefSeq" id="WP_132007338.1">
    <property type="nucleotide sequence ID" value="NZ_JABUHM010000005.1"/>
</dbReference>
<reference evidence="1 2" key="1">
    <citation type="journal article" date="2015" name="Stand. Genomic Sci.">
        <title>Genomic Encyclopedia of Bacterial and Archaeal Type Strains, Phase III: the genomes of soil and plant-associated and newly described type strains.</title>
        <authorList>
            <person name="Whitman W.B."/>
            <person name="Woyke T."/>
            <person name="Klenk H.P."/>
            <person name="Zhou Y."/>
            <person name="Lilburn T.G."/>
            <person name="Beck B.J."/>
            <person name="De Vos P."/>
            <person name="Vandamme P."/>
            <person name="Eisen J.A."/>
            <person name="Garrity G."/>
            <person name="Hugenholtz P."/>
            <person name="Kyrpides N.C."/>
        </authorList>
    </citation>
    <scope>NUCLEOTIDE SEQUENCE [LARGE SCALE GENOMIC DNA]</scope>
    <source>
        <strain evidence="1 2">CV53</strain>
    </source>
</reference>
<dbReference type="PANTHER" id="PTHR35090:SF1">
    <property type="entry name" value="SLR0144 PROTEIN"/>
    <property type="match status" value="1"/>
</dbReference>
<dbReference type="AlphaFoldDB" id="A0A4R2BDP1"/>
<proteinExistence type="predicted"/>
<evidence type="ECO:0000313" key="2">
    <source>
        <dbReference type="Proteomes" id="UP000295689"/>
    </source>
</evidence>
<dbReference type="Pfam" id="PF10702">
    <property type="entry name" value="DUF2507"/>
    <property type="match status" value="1"/>
</dbReference>
<dbReference type="InterPro" id="IPR024096">
    <property type="entry name" value="NO_sig/Golgi_transp_ligand-bd"/>
</dbReference>
<dbReference type="Proteomes" id="UP000295689">
    <property type="component" value="Unassembled WGS sequence"/>
</dbReference>
<dbReference type="Gene3D" id="3.30.1380.20">
    <property type="entry name" value="Trafficking protein particle complex subunit 3"/>
    <property type="match status" value="1"/>
</dbReference>
<comment type="caution">
    <text evidence="1">The sequence shown here is derived from an EMBL/GenBank/DDBJ whole genome shotgun (WGS) entry which is preliminary data.</text>
</comment>
<dbReference type="EMBL" id="SLVV01000007">
    <property type="protein sequence ID" value="TCN24505.1"/>
    <property type="molecule type" value="Genomic_DNA"/>
</dbReference>
<organism evidence="1 2">
    <name type="scientific">Mesobacillus foraminis</name>
    <dbReference type="NCBI Taxonomy" id="279826"/>
    <lineage>
        <taxon>Bacteria</taxon>
        <taxon>Bacillati</taxon>
        <taxon>Bacillota</taxon>
        <taxon>Bacilli</taxon>
        <taxon>Bacillales</taxon>
        <taxon>Bacillaceae</taxon>
        <taxon>Mesobacillus</taxon>
    </lineage>
</organism>
<keyword evidence="2" id="KW-1185">Reference proteome</keyword>
<dbReference type="SUPFAM" id="SSF111126">
    <property type="entry name" value="Ligand-binding domain in the NO signalling and Golgi transport"/>
    <property type="match status" value="1"/>
</dbReference>
<sequence>MSELSSSENHPDNQEPSTSLFGYELIRDVLLPELLGKDAPEILYWAGKRLARKFPLGTMEEIKHFFLNAEWGHLNIKEEKRSEMVLELTGEIISARLKNNSNLSFQLEAGFLAQQLESQKKLAAETFEHPTKRSGKIQFTVKWDKSDILNVSK</sequence>
<dbReference type="InterPro" id="IPR019642">
    <property type="entry name" value="DUF2507"/>
</dbReference>
<name>A0A4R2BDP1_9BACI</name>
<dbReference type="PANTHER" id="PTHR35090">
    <property type="entry name" value="DNA-DIRECTED RNA POLYMERASE SUBUNIT I"/>
    <property type="match status" value="1"/>
</dbReference>
<evidence type="ECO:0000313" key="1">
    <source>
        <dbReference type="EMBL" id="TCN24505.1"/>
    </source>
</evidence>
<gene>
    <name evidence="1" type="ORF">EV146_107205</name>
</gene>